<dbReference type="PANTHER" id="PTHR45812:SF1">
    <property type="entry name" value="DNA POLYMERASE ZETA CATALYTIC SUBUNIT"/>
    <property type="match status" value="1"/>
</dbReference>
<sequence length="66" mass="7631">LAVLNVSLLNDINWFVKTAEMARVYGIQFYEVWSRGSQLRVESMMFRLAHTQGFVLPSVTPSQRIK</sequence>
<dbReference type="Gene3D" id="3.30.420.10">
    <property type="entry name" value="Ribonuclease H-like superfamily/Ribonuclease H"/>
    <property type="match status" value="1"/>
</dbReference>
<proteinExistence type="predicted"/>
<organism evidence="1 2">
    <name type="scientific">Heligmosomoides polygyrus</name>
    <name type="common">Parasitic roundworm</name>
    <dbReference type="NCBI Taxonomy" id="6339"/>
    <lineage>
        <taxon>Eukaryota</taxon>
        <taxon>Metazoa</taxon>
        <taxon>Ecdysozoa</taxon>
        <taxon>Nematoda</taxon>
        <taxon>Chromadorea</taxon>
        <taxon>Rhabditida</taxon>
        <taxon>Rhabditina</taxon>
        <taxon>Rhabditomorpha</taxon>
        <taxon>Strongyloidea</taxon>
        <taxon>Heligmosomidae</taxon>
        <taxon>Heligmosomoides</taxon>
    </lineage>
</organism>
<evidence type="ECO:0000313" key="2">
    <source>
        <dbReference type="WBParaSite" id="HPBE_0001778401-mRNA-1"/>
    </source>
</evidence>
<reference evidence="2" key="1">
    <citation type="submission" date="2019-09" db="UniProtKB">
        <authorList>
            <consortium name="WormBaseParasite"/>
        </authorList>
    </citation>
    <scope>IDENTIFICATION</scope>
</reference>
<dbReference type="InterPro" id="IPR030559">
    <property type="entry name" value="PolZ_Rev3"/>
</dbReference>
<protein>
    <submittedName>
        <fullName evidence="2">EAL domain-containing protein</fullName>
    </submittedName>
</protein>
<dbReference type="GO" id="GO:0003676">
    <property type="term" value="F:nucleic acid binding"/>
    <property type="evidence" value="ECO:0007669"/>
    <property type="project" value="InterPro"/>
</dbReference>
<dbReference type="GO" id="GO:0016035">
    <property type="term" value="C:zeta DNA polymerase complex"/>
    <property type="evidence" value="ECO:0007669"/>
    <property type="project" value="InterPro"/>
</dbReference>
<dbReference type="GO" id="GO:0003887">
    <property type="term" value="F:DNA-directed DNA polymerase activity"/>
    <property type="evidence" value="ECO:0007669"/>
    <property type="project" value="TreeGrafter"/>
</dbReference>
<dbReference type="InterPro" id="IPR036397">
    <property type="entry name" value="RNaseH_sf"/>
</dbReference>
<dbReference type="InterPro" id="IPR012337">
    <property type="entry name" value="RNaseH-like_sf"/>
</dbReference>
<accession>A0A183G7L1</accession>
<dbReference type="SUPFAM" id="SSF53098">
    <property type="entry name" value="Ribonuclease H-like"/>
    <property type="match status" value="1"/>
</dbReference>
<dbReference type="WBParaSite" id="HPBE_0001778401-mRNA-1">
    <property type="protein sequence ID" value="HPBE_0001778401-mRNA-1"/>
    <property type="gene ID" value="HPBE_0001778401"/>
</dbReference>
<dbReference type="Proteomes" id="UP000050761">
    <property type="component" value="Unassembled WGS sequence"/>
</dbReference>
<dbReference type="GO" id="GO:0005634">
    <property type="term" value="C:nucleus"/>
    <property type="evidence" value="ECO:0007669"/>
    <property type="project" value="TreeGrafter"/>
</dbReference>
<dbReference type="AlphaFoldDB" id="A0A183G7L1"/>
<keyword evidence="1" id="KW-1185">Reference proteome</keyword>
<dbReference type="GO" id="GO:0000724">
    <property type="term" value="P:double-strand break repair via homologous recombination"/>
    <property type="evidence" value="ECO:0007669"/>
    <property type="project" value="TreeGrafter"/>
</dbReference>
<evidence type="ECO:0000313" key="1">
    <source>
        <dbReference type="Proteomes" id="UP000050761"/>
    </source>
</evidence>
<dbReference type="GO" id="GO:0042276">
    <property type="term" value="P:error-prone translesion synthesis"/>
    <property type="evidence" value="ECO:0007669"/>
    <property type="project" value="TreeGrafter"/>
</dbReference>
<dbReference type="PANTHER" id="PTHR45812">
    <property type="entry name" value="DNA POLYMERASE ZETA CATALYTIC SUBUNIT"/>
    <property type="match status" value="1"/>
</dbReference>
<name>A0A183G7L1_HELPZ</name>